<feature type="region of interest" description="Disordered" evidence="5">
    <location>
        <begin position="1"/>
        <end position="36"/>
    </location>
</feature>
<dbReference type="SUPFAM" id="SSF51045">
    <property type="entry name" value="WW domain"/>
    <property type="match status" value="1"/>
</dbReference>
<accession>A0A836BSP9</accession>
<dbReference type="Gene3D" id="2.20.70.10">
    <property type="match status" value="1"/>
</dbReference>
<organism evidence="8 9">
    <name type="scientific">Edaphochlamys debaryana</name>
    <dbReference type="NCBI Taxonomy" id="47281"/>
    <lineage>
        <taxon>Eukaryota</taxon>
        <taxon>Viridiplantae</taxon>
        <taxon>Chlorophyta</taxon>
        <taxon>core chlorophytes</taxon>
        <taxon>Chlorophyceae</taxon>
        <taxon>CS clade</taxon>
        <taxon>Chlamydomonadales</taxon>
        <taxon>Chlamydomonadales incertae sedis</taxon>
        <taxon>Edaphochlamys</taxon>
    </lineage>
</organism>
<evidence type="ECO:0000256" key="3">
    <source>
        <dbReference type="ARBA" id="ARBA00022833"/>
    </source>
</evidence>
<keyword evidence="3 4" id="KW-0862">Zinc</keyword>
<evidence type="ECO:0000313" key="9">
    <source>
        <dbReference type="Proteomes" id="UP000612055"/>
    </source>
</evidence>
<keyword evidence="9" id="KW-1185">Reference proteome</keyword>
<gene>
    <name evidence="8" type="ORF">HYH03_015260</name>
</gene>
<evidence type="ECO:0000256" key="4">
    <source>
        <dbReference type="PROSITE-ProRule" id="PRU00723"/>
    </source>
</evidence>
<keyword evidence="1 4" id="KW-0479">Metal-binding</keyword>
<dbReference type="InterPro" id="IPR036855">
    <property type="entry name" value="Znf_CCCH_sf"/>
</dbReference>
<dbReference type="AlphaFoldDB" id="A0A836BSP9"/>
<evidence type="ECO:0000259" key="7">
    <source>
        <dbReference type="PROSITE" id="PS50103"/>
    </source>
</evidence>
<dbReference type="SMART" id="SM00456">
    <property type="entry name" value="WW"/>
    <property type="match status" value="1"/>
</dbReference>
<feature type="region of interest" description="Disordered" evidence="5">
    <location>
        <begin position="61"/>
        <end position="120"/>
    </location>
</feature>
<dbReference type="EMBL" id="JAEHOE010000118">
    <property type="protein sequence ID" value="KAG2486054.1"/>
    <property type="molecule type" value="Genomic_DNA"/>
</dbReference>
<reference evidence="8" key="1">
    <citation type="journal article" date="2020" name="bioRxiv">
        <title>Comparative genomics of Chlamydomonas.</title>
        <authorList>
            <person name="Craig R.J."/>
            <person name="Hasan A.R."/>
            <person name="Ness R.W."/>
            <person name="Keightley P.D."/>
        </authorList>
    </citation>
    <scope>NUCLEOTIDE SEQUENCE</scope>
    <source>
        <strain evidence="8">CCAP 11/70</strain>
    </source>
</reference>
<comment type="caution">
    <text evidence="8">The sequence shown here is derived from an EMBL/GenBank/DDBJ whole genome shotgun (WGS) entry which is preliminary data.</text>
</comment>
<dbReference type="SMART" id="SM00356">
    <property type="entry name" value="ZnF_C3H1"/>
    <property type="match status" value="1"/>
</dbReference>
<dbReference type="OrthoDB" id="410307at2759"/>
<keyword evidence="2 4" id="KW-0863">Zinc-finger</keyword>
<dbReference type="PROSITE" id="PS50103">
    <property type="entry name" value="ZF_C3H1"/>
    <property type="match status" value="1"/>
</dbReference>
<dbReference type="Pfam" id="PF00397">
    <property type="entry name" value="WW"/>
    <property type="match status" value="1"/>
</dbReference>
<dbReference type="InterPro" id="IPR036020">
    <property type="entry name" value="WW_dom_sf"/>
</dbReference>
<proteinExistence type="predicted"/>
<dbReference type="Proteomes" id="UP000612055">
    <property type="component" value="Unassembled WGS sequence"/>
</dbReference>
<feature type="domain" description="WW" evidence="6">
    <location>
        <begin position="132"/>
        <end position="166"/>
    </location>
</feature>
<evidence type="ECO:0000256" key="5">
    <source>
        <dbReference type="SAM" id="MobiDB-lite"/>
    </source>
</evidence>
<protein>
    <submittedName>
        <fullName evidence="8">Uncharacterized protein</fullName>
    </submittedName>
</protein>
<feature type="domain" description="C3H1-type" evidence="7">
    <location>
        <begin position="34"/>
        <end position="61"/>
    </location>
</feature>
<evidence type="ECO:0000313" key="8">
    <source>
        <dbReference type="EMBL" id="KAG2486054.1"/>
    </source>
</evidence>
<evidence type="ECO:0000256" key="1">
    <source>
        <dbReference type="ARBA" id="ARBA00022723"/>
    </source>
</evidence>
<feature type="zinc finger region" description="C3H1-type" evidence="4">
    <location>
        <begin position="34"/>
        <end position="61"/>
    </location>
</feature>
<feature type="compositionally biased region" description="Gly residues" evidence="5">
    <location>
        <begin position="70"/>
        <end position="83"/>
    </location>
</feature>
<dbReference type="PROSITE" id="PS50020">
    <property type="entry name" value="WW_DOMAIN_2"/>
    <property type="match status" value="1"/>
</dbReference>
<dbReference type="GO" id="GO:0008270">
    <property type="term" value="F:zinc ion binding"/>
    <property type="evidence" value="ECO:0007669"/>
    <property type="project" value="UniProtKB-KW"/>
</dbReference>
<sequence>MDGAFPSRRGENFAQPGDGQGQQKPRGFRGTAENAKTKVCTRWLQGDCRFGARCNSAHGETELRKLPDRPGGGGGRGGPGRGGFNNYAPGGRGGYGGRGQGGYQGPGYDGYGQPQGGPGVAEDVWAAQGYPVQGPNGWIMYRTRDTGEPYYHNHRSNETVWDRPADWPVTGAPM</sequence>
<dbReference type="Gene3D" id="4.10.1000.10">
    <property type="entry name" value="Zinc finger, CCCH-type"/>
    <property type="match status" value="1"/>
</dbReference>
<dbReference type="CDD" id="cd00201">
    <property type="entry name" value="WW"/>
    <property type="match status" value="1"/>
</dbReference>
<dbReference type="Pfam" id="PF00642">
    <property type="entry name" value="zf-CCCH"/>
    <property type="match status" value="1"/>
</dbReference>
<dbReference type="SUPFAM" id="SSF90229">
    <property type="entry name" value="CCCH zinc finger"/>
    <property type="match status" value="1"/>
</dbReference>
<evidence type="ECO:0000259" key="6">
    <source>
        <dbReference type="PROSITE" id="PS50020"/>
    </source>
</evidence>
<feature type="compositionally biased region" description="Gly residues" evidence="5">
    <location>
        <begin position="90"/>
        <end position="119"/>
    </location>
</feature>
<dbReference type="InterPro" id="IPR000571">
    <property type="entry name" value="Znf_CCCH"/>
</dbReference>
<dbReference type="InterPro" id="IPR001202">
    <property type="entry name" value="WW_dom"/>
</dbReference>
<name>A0A836BSP9_9CHLO</name>
<evidence type="ECO:0000256" key="2">
    <source>
        <dbReference type="ARBA" id="ARBA00022771"/>
    </source>
</evidence>